<dbReference type="RefSeq" id="WP_053999747.1">
    <property type="nucleotide sequence ID" value="NZ_JXMU01000018.1"/>
</dbReference>
<dbReference type="InterPro" id="IPR005234">
    <property type="entry name" value="ScpB_csome_segregation"/>
</dbReference>
<dbReference type="InterPro" id="IPR036390">
    <property type="entry name" value="WH_DNA-bd_sf"/>
</dbReference>
<evidence type="ECO:0000256" key="2">
    <source>
        <dbReference type="ARBA" id="ARBA00022618"/>
    </source>
</evidence>
<keyword evidence="6" id="KW-1185">Reference proteome</keyword>
<sequence>MNAAQQQAQDELEWLDLELADLPADLRWREWMNRIEAVIFASALVVPRDVVQKVVGKDASIDLLIEDIQADLKGKPYEIVSVAGGWMFRTRTQYATAIRMAADIDDKQHDFTQDEMAVLCAVAYHQPIDRAGLAELFGKEINRDLLGRLRYKRLIGIGPKSPRPGAPHTFVTTLEFLATFDLQSLRDLPELDIAVDENSERGTV</sequence>
<evidence type="ECO:0000256" key="3">
    <source>
        <dbReference type="ARBA" id="ARBA00022829"/>
    </source>
</evidence>
<dbReference type="Proteomes" id="UP000038011">
    <property type="component" value="Unassembled WGS sequence"/>
</dbReference>
<dbReference type="EMBL" id="JXMU01000018">
    <property type="protein sequence ID" value="KPB00670.1"/>
    <property type="molecule type" value="Genomic_DNA"/>
</dbReference>
<dbReference type="PANTHER" id="PTHR34298:SF2">
    <property type="entry name" value="SEGREGATION AND CONDENSATION PROTEIN B"/>
    <property type="match status" value="1"/>
</dbReference>
<protein>
    <submittedName>
        <fullName evidence="5">Chromosome segregation protein ScpB</fullName>
    </submittedName>
</protein>
<dbReference type="GO" id="GO:0051304">
    <property type="term" value="P:chromosome separation"/>
    <property type="evidence" value="ECO:0007669"/>
    <property type="project" value="InterPro"/>
</dbReference>
<dbReference type="Gene3D" id="1.10.10.10">
    <property type="entry name" value="Winged helix-like DNA-binding domain superfamily/Winged helix DNA-binding domain"/>
    <property type="match status" value="2"/>
</dbReference>
<dbReference type="SUPFAM" id="SSF46785">
    <property type="entry name" value="Winged helix' DNA-binding domain"/>
    <property type="match status" value="2"/>
</dbReference>
<proteinExistence type="predicted"/>
<gene>
    <name evidence="5" type="ORF">SU32_12710</name>
</gene>
<evidence type="ECO:0000256" key="4">
    <source>
        <dbReference type="ARBA" id="ARBA00023306"/>
    </source>
</evidence>
<dbReference type="PIRSF" id="PIRSF019345">
    <property type="entry name" value="ScpB"/>
    <property type="match status" value="1"/>
</dbReference>
<keyword evidence="3" id="KW-0159">Chromosome partition</keyword>
<evidence type="ECO:0000313" key="5">
    <source>
        <dbReference type="EMBL" id="KPB00670.1"/>
    </source>
</evidence>
<name>A0A0M9GLM4_9HYPH</name>
<comment type="caution">
    <text evidence="5">The sequence shown here is derived from an EMBL/GenBank/DDBJ whole genome shotgun (WGS) entry which is preliminary data.</text>
</comment>
<dbReference type="STRING" id="1514904.SU32_12710"/>
<dbReference type="PATRIC" id="fig|1514904.3.peg.1394"/>
<keyword evidence="2" id="KW-0132">Cell division</keyword>
<accession>A0A0M9GLM4</accession>
<dbReference type="AlphaFoldDB" id="A0A0M9GLM4"/>
<keyword evidence="4" id="KW-0131">Cell cycle</keyword>
<dbReference type="InterPro" id="IPR036388">
    <property type="entry name" value="WH-like_DNA-bd_sf"/>
</dbReference>
<organism evidence="5 6">
    <name type="scientific">Ahrensia marina</name>
    <dbReference type="NCBI Taxonomy" id="1514904"/>
    <lineage>
        <taxon>Bacteria</taxon>
        <taxon>Pseudomonadati</taxon>
        <taxon>Pseudomonadota</taxon>
        <taxon>Alphaproteobacteria</taxon>
        <taxon>Hyphomicrobiales</taxon>
        <taxon>Ahrensiaceae</taxon>
        <taxon>Ahrensia</taxon>
    </lineage>
</organism>
<dbReference type="OrthoDB" id="9806226at2"/>
<dbReference type="PANTHER" id="PTHR34298">
    <property type="entry name" value="SEGREGATION AND CONDENSATION PROTEIN B"/>
    <property type="match status" value="1"/>
</dbReference>
<evidence type="ECO:0000313" key="6">
    <source>
        <dbReference type="Proteomes" id="UP000038011"/>
    </source>
</evidence>
<reference evidence="5 6" key="1">
    <citation type="submission" date="2015-01" db="EMBL/GenBank/DDBJ databases">
        <title>Ahrensia donghaiensis sp. nov., a novel dimethylsulphoniopropionate-cleavage bacterium isolated from seawater and emended descriptions of the genus Ahrensia and Ahrensia kielensis.</title>
        <authorList>
            <person name="Liu J."/>
        </authorList>
    </citation>
    <scope>NUCLEOTIDE SEQUENCE [LARGE SCALE GENOMIC DNA]</scope>
    <source>
        <strain evidence="5 6">LZD062</strain>
    </source>
</reference>
<dbReference type="Pfam" id="PF04079">
    <property type="entry name" value="SMC_ScpB"/>
    <property type="match status" value="1"/>
</dbReference>
<evidence type="ECO:0000256" key="1">
    <source>
        <dbReference type="ARBA" id="ARBA00022490"/>
    </source>
</evidence>
<dbReference type="GO" id="GO:0051301">
    <property type="term" value="P:cell division"/>
    <property type="evidence" value="ECO:0007669"/>
    <property type="project" value="UniProtKB-KW"/>
</dbReference>
<keyword evidence="1" id="KW-0963">Cytoplasm</keyword>